<dbReference type="SUPFAM" id="SSF53067">
    <property type="entry name" value="Actin-like ATPase domain"/>
    <property type="match status" value="1"/>
</dbReference>
<feature type="domain" description="Gcp-like" evidence="1">
    <location>
        <begin position="44"/>
        <end position="121"/>
    </location>
</feature>
<sequence>MTELTFLLQTSNGVPVMGLAQGDIVVFDSAQDETLRGSRDYRTTLETALDRLGAKLENITELYVDIGPGGLGVTRTGVAFANALGFALGRPTVGLPAFELLGHQLEQNGSGPVAILRKAARPFVHFGLFADGKLSHYEHCERDTAVEQLAKLDSYALAGNVDISQDIMPTCNVAAIETMLKIARKQPAAAPNTRAYPIVETLA</sequence>
<dbReference type="Gene3D" id="3.30.420.40">
    <property type="match status" value="1"/>
</dbReference>
<dbReference type="EMBL" id="RKQK01000001">
    <property type="protein sequence ID" value="RPE72094.1"/>
    <property type="molecule type" value="Genomic_DNA"/>
</dbReference>
<reference evidence="2 3" key="1">
    <citation type="submission" date="2018-11" db="EMBL/GenBank/DDBJ databases">
        <title>Genomic Encyclopedia of Type Strains, Phase IV (KMG-IV): sequencing the most valuable type-strain genomes for metagenomic binning, comparative biology and taxonomic classification.</title>
        <authorList>
            <person name="Goeker M."/>
        </authorList>
    </citation>
    <scope>NUCLEOTIDE SEQUENCE [LARGE SCALE GENOMIC DNA]</scope>
    <source>
        <strain evidence="2 3">DSM 104731</strain>
    </source>
</reference>
<protein>
    <submittedName>
        <fullName evidence="2">tRNA threonylcarbamoyladenosine biosynthesis protein TsaB</fullName>
    </submittedName>
</protein>
<dbReference type="AlphaFoldDB" id="A0A3N4VGN3"/>
<dbReference type="Proteomes" id="UP000269689">
    <property type="component" value="Unassembled WGS sequence"/>
</dbReference>
<keyword evidence="3" id="KW-1185">Reference proteome</keyword>
<gene>
    <name evidence="2" type="ORF">EDD53_1237</name>
</gene>
<evidence type="ECO:0000313" key="2">
    <source>
        <dbReference type="EMBL" id="RPE72094.1"/>
    </source>
</evidence>
<dbReference type="Pfam" id="PF00814">
    <property type="entry name" value="TsaD"/>
    <property type="match status" value="1"/>
</dbReference>
<dbReference type="InterPro" id="IPR000905">
    <property type="entry name" value="Gcp-like_dom"/>
</dbReference>
<accession>A0A3N4VGN3</accession>
<dbReference type="RefSeq" id="WP_170162690.1">
    <property type="nucleotide sequence ID" value="NZ_RKQK01000001.1"/>
</dbReference>
<organism evidence="2 3">
    <name type="scientific">Pacificibacter maritimus</name>
    <dbReference type="NCBI Taxonomy" id="762213"/>
    <lineage>
        <taxon>Bacteria</taxon>
        <taxon>Pseudomonadati</taxon>
        <taxon>Pseudomonadota</taxon>
        <taxon>Alphaproteobacteria</taxon>
        <taxon>Rhodobacterales</taxon>
        <taxon>Roseobacteraceae</taxon>
        <taxon>Pacificibacter</taxon>
    </lineage>
</organism>
<evidence type="ECO:0000259" key="1">
    <source>
        <dbReference type="Pfam" id="PF00814"/>
    </source>
</evidence>
<proteinExistence type="predicted"/>
<comment type="caution">
    <text evidence="2">The sequence shown here is derived from an EMBL/GenBank/DDBJ whole genome shotgun (WGS) entry which is preliminary data.</text>
</comment>
<name>A0A3N4VGN3_9RHOB</name>
<evidence type="ECO:0000313" key="3">
    <source>
        <dbReference type="Proteomes" id="UP000269689"/>
    </source>
</evidence>
<dbReference type="InterPro" id="IPR043129">
    <property type="entry name" value="ATPase_NBD"/>
</dbReference>